<organism evidence="1 2">
    <name type="scientific">Metapseudomonas lalkuanensis</name>
    <dbReference type="NCBI Taxonomy" id="2604832"/>
    <lineage>
        <taxon>Bacteria</taxon>
        <taxon>Pseudomonadati</taxon>
        <taxon>Pseudomonadota</taxon>
        <taxon>Gammaproteobacteria</taxon>
        <taxon>Pseudomonadales</taxon>
        <taxon>Pseudomonadaceae</taxon>
        <taxon>Metapseudomonas</taxon>
    </lineage>
</organism>
<proteinExistence type="predicted"/>
<dbReference type="EMBL" id="CP043311">
    <property type="protein sequence ID" value="QEY64986.1"/>
    <property type="molecule type" value="Genomic_DNA"/>
</dbReference>
<protein>
    <recommendedName>
        <fullName evidence="3">DUF4258 domain-containing protein</fullName>
    </recommendedName>
</protein>
<evidence type="ECO:0000313" key="1">
    <source>
        <dbReference type="EMBL" id="QEY64986.1"/>
    </source>
</evidence>
<evidence type="ECO:0008006" key="3">
    <source>
        <dbReference type="Google" id="ProtNLM"/>
    </source>
</evidence>
<dbReference type="AlphaFoldDB" id="A0A5J6QVX0"/>
<dbReference type="Proteomes" id="UP000327179">
    <property type="component" value="Chromosome"/>
</dbReference>
<sequence length="109" mass="12747">MELSAHAVQRCSQRGIRMQQIEWLIVFGCLTWNRGARVYYFDRAHFRQMLLGLTATERQLAEKARNSYVVVKDDQVITVGHRQAVFCANKPGSRHYRRVDWRHGESLVA</sequence>
<gene>
    <name evidence="1" type="ORF">FXN65_24065</name>
</gene>
<evidence type="ECO:0000313" key="2">
    <source>
        <dbReference type="Proteomes" id="UP000327179"/>
    </source>
</evidence>
<keyword evidence="2" id="KW-1185">Reference proteome</keyword>
<dbReference type="KEGG" id="plal:FXN65_24065"/>
<reference evidence="1 2" key="1">
    <citation type="submission" date="2019-08" db="EMBL/GenBank/DDBJ databases">
        <title>Whole-genome Sequencing of e-waste polymer degrading bacterium Pseudomonas sp. strain PE08.</title>
        <authorList>
            <person name="Kirdat K."/>
            <person name="Debbarma P."/>
            <person name="Narawade N."/>
            <person name="Suyal D."/>
            <person name="Thorat V."/>
            <person name="Shouche Y."/>
            <person name="Goel R."/>
            <person name="Yadav A."/>
        </authorList>
    </citation>
    <scope>NUCLEOTIDE SEQUENCE [LARGE SCALE GENOMIC DNA]</scope>
    <source>
        <strain evidence="1 2">PE08</strain>
    </source>
</reference>
<accession>A0A5J6QVX0</accession>
<dbReference type="RefSeq" id="WP_151137126.1">
    <property type="nucleotide sequence ID" value="NZ_CP043311.1"/>
</dbReference>
<name>A0A5J6QVX0_9GAMM</name>